<comment type="caution">
    <text evidence="2">The sequence shown here is derived from an EMBL/GenBank/DDBJ whole genome shotgun (WGS) entry which is preliminary data.</text>
</comment>
<feature type="signal peptide" evidence="1">
    <location>
        <begin position="1"/>
        <end position="18"/>
    </location>
</feature>
<dbReference type="EMBL" id="JABFCY010000001">
    <property type="protein sequence ID" value="NNU58865.1"/>
    <property type="molecule type" value="Genomic_DNA"/>
</dbReference>
<dbReference type="AlphaFoldDB" id="A0A849KBN6"/>
<protein>
    <recommendedName>
        <fullName evidence="4">C-type lysozyme inhibitor domain-containing protein</fullName>
    </recommendedName>
</protein>
<accession>A0A849KBN6</accession>
<feature type="chain" id="PRO_5033022614" description="C-type lysozyme inhibitor domain-containing protein" evidence="1">
    <location>
        <begin position="19"/>
        <end position="101"/>
    </location>
</feature>
<dbReference type="InterPro" id="IPR036328">
    <property type="entry name" value="MliC_sf"/>
</dbReference>
<dbReference type="Gene3D" id="2.40.128.200">
    <property type="match status" value="1"/>
</dbReference>
<evidence type="ECO:0008006" key="4">
    <source>
        <dbReference type="Google" id="ProtNLM"/>
    </source>
</evidence>
<gene>
    <name evidence="2" type="ORF">HKX02_01160</name>
</gene>
<evidence type="ECO:0000256" key="1">
    <source>
        <dbReference type="SAM" id="SignalP"/>
    </source>
</evidence>
<dbReference type="RefSeq" id="WP_171316733.1">
    <property type="nucleotide sequence ID" value="NZ_JABFCY010000001.1"/>
</dbReference>
<sequence length="101" mass="11202">MRWVFGAVLILMPSLAHAEADQDRISYVCDHDNVIDVFTSTDDPNHIRLSAFSRDRLLEKVPSSSGSKFAGEGYEIAFETLSKIAITSQGVTYQCVMDSVE</sequence>
<reference evidence="2 3" key="1">
    <citation type="submission" date="2020-05" db="EMBL/GenBank/DDBJ databases">
        <title>Draft Genome Sequence of Ochrobactrum soli Isolated from Stable Fly Gut.</title>
        <authorList>
            <person name="Pileggi M.T."/>
            <person name="Vazhakkala L.J."/>
            <person name="Wong C.N."/>
        </authorList>
    </citation>
    <scope>NUCLEOTIDE SEQUENCE [LARGE SCALE GENOMIC DNA]</scope>
    <source>
        <strain evidence="2 3">MTP-C0764</strain>
    </source>
</reference>
<dbReference type="Proteomes" id="UP000574931">
    <property type="component" value="Unassembled WGS sequence"/>
</dbReference>
<evidence type="ECO:0000313" key="3">
    <source>
        <dbReference type="Proteomes" id="UP000574931"/>
    </source>
</evidence>
<keyword evidence="3" id="KW-1185">Reference proteome</keyword>
<dbReference type="SUPFAM" id="SSF141488">
    <property type="entry name" value="YdhA-like"/>
    <property type="match status" value="1"/>
</dbReference>
<evidence type="ECO:0000313" key="2">
    <source>
        <dbReference type="EMBL" id="NNU58865.1"/>
    </source>
</evidence>
<keyword evidence="1" id="KW-0732">Signal</keyword>
<organism evidence="2 3">
    <name type="scientific">Ochrobactrum soli</name>
    <dbReference type="NCBI Taxonomy" id="2448455"/>
    <lineage>
        <taxon>Bacteria</taxon>
        <taxon>Pseudomonadati</taxon>
        <taxon>Pseudomonadota</taxon>
        <taxon>Alphaproteobacteria</taxon>
        <taxon>Hyphomicrobiales</taxon>
        <taxon>Brucellaceae</taxon>
        <taxon>Brucella/Ochrobactrum group</taxon>
        <taxon>Ochrobactrum</taxon>
    </lineage>
</organism>
<name>A0A849KBN6_9HYPH</name>
<proteinExistence type="predicted"/>